<dbReference type="Proteomes" id="UP000326877">
    <property type="component" value="Unassembled WGS sequence"/>
</dbReference>
<sequence length="457" mass="51785">MCPSQRPCDSKTDLFLQEHETGKLVPMITVVRRRRRWHLVHPSWYRNSLLASTGFLEFANAGDFAANVWNEIPVPRHAMILMAIGGPIALLMSVVALRDFILSWRNVKRLHAERKYLQSLQNDYLVSTNPDPDLIRLIDSRLGVGWRELGTELIDRIAMDVFLGLGALLVGTGTIMAIWGAHPKVFHASNLLSGFVGNAFAASFGVVNAVWSVYLARRFHRYDRACARVPALAPFRDRLHLRFNKFKWHAVVSGLTGLIAGAASMVTAKMWWGYVVLAPCMVLQVACNRFWRVHLGYDRPVVSDYDQRGILLRETQEIRDEEKDAPLLDSLATTVTLYNALGALPSPSEALDWTRLDSLVQFIITNDLFDSLCDWLARDKSVPSDVRDAVFRLPASDAEHVEVTLTPEHLLAIPLPLQAQLRDLCRQYLQHAGRKVLLYRERYLLEMMGSMLSRESE</sequence>
<evidence type="ECO:0008006" key="3">
    <source>
        <dbReference type="Google" id="ProtNLM"/>
    </source>
</evidence>
<name>A0A5N7C8B2_PETAA</name>
<organism evidence="2">
    <name type="scientific">Petromyces alliaceus</name>
    <name type="common">Aspergillus alliaceus</name>
    <dbReference type="NCBI Taxonomy" id="209559"/>
    <lineage>
        <taxon>Eukaryota</taxon>
        <taxon>Fungi</taxon>
        <taxon>Dikarya</taxon>
        <taxon>Ascomycota</taxon>
        <taxon>Pezizomycotina</taxon>
        <taxon>Eurotiomycetes</taxon>
        <taxon>Eurotiomycetidae</taxon>
        <taxon>Eurotiales</taxon>
        <taxon>Aspergillaceae</taxon>
        <taxon>Aspergillus</taxon>
        <taxon>Aspergillus subgen. Circumdati</taxon>
    </lineage>
</organism>
<evidence type="ECO:0000256" key="1">
    <source>
        <dbReference type="SAM" id="Phobius"/>
    </source>
</evidence>
<proteinExistence type="predicted"/>
<evidence type="ECO:0000313" key="2">
    <source>
        <dbReference type="EMBL" id="KAE8390362.1"/>
    </source>
</evidence>
<feature type="transmembrane region" description="Helical" evidence="1">
    <location>
        <begin position="191"/>
        <end position="214"/>
    </location>
</feature>
<feature type="transmembrane region" description="Helical" evidence="1">
    <location>
        <begin position="78"/>
        <end position="101"/>
    </location>
</feature>
<dbReference type="OrthoDB" id="5089392at2759"/>
<dbReference type="AlphaFoldDB" id="A0A5N7C8B2"/>
<accession>A0A5N7C8B2</accession>
<gene>
    <name evidence="2" type="ORF">BDV23DRAFT_155298</name>
</gene>
<keyword evidence="1" id="KW-0812">Transmembrane</keyword>
<reference evidence="2" key="1">
    <citation type="submission" date="2019-04" db="EMBL/GenBank/DDBJ databases">
        <title>Friends and foes A comparative genomics studyof 23 Aspergillus species from section Flavi.</title>
        <authorList>
            <consortium name="DOE Joint Genome Institute"/>
            <person name="Kjaerbolling I."/>
            <person name="Vesth T."/>
            <person name="Frisvad J.C."/>
            <person name="Nybo J.L."/>
            <person name="Theobald S."/>
            <person name="Kildgaard S."/>
            <person name="Isbrandt T."/>
            <person name="Kuo A."/>
            <person name="Sato A."/>
            <person name="Lyhne E.K."/>
            <person name="Kogle M.E."/>
            <person name="Wiebenga A."/>
            <person name="Kun R.S."/>
            <person name="Lubbers R.J."/>
            <person name="Makela M.R."/>
            <person name="Barry K."/>
            <person name="Chovatia M."/>
            <person name="Clum A."/>
            <person name="Daum C."/>
            <person name="Haridas S."/>
            <person name="He G."/>
            <person name="LaButti K."/>
            <person name="Lipzen A."/>
            <person name="Mondo S."/>
            <person name="Riley R."/>
            <person name="Salamov A."/>
            <person name="Simmons B.A."/>
            <person name="Magnuson J.K."/>
            <person name="Henrissat B."/>
            <person name="Mortensen U.H."/>
            <person name="Larsen T.O."/>
            <person name="Devries R.P."/>
            <person name="Grigoriev I.V."/>
            <person name="Machida M."/>
            <person name="Baker S.E."/>
            <person name="Andersen M.R."/>
        </authorList>
    </citation>
    <scope>NUCLEOTIDE SEQUENCE [LARGE SCALE GENOMIC DNA]</scope>
    <source>
        <strain evidence="2">IBT 14317</strain>
    </source>
</reference>
<keyword evidence="1" id="KW-0472">Membrane</keyword>
<feature type="transmembrane region" description="Helical" evidence="1">
    <location>
        <begin position="157"/>
        <end position="179"/>
    </location>
</feature>
<feature type="transmembrane region" description="Helical" evidence="1">
    <location>
        <begin position="246"/>
        <end position="265"/>
    </location>
</feature>
<keyword evidence="1" id="KW-1133">Transmembrane helix</keyword>
<dbReference type="EMBL" id="ML735255">
    <property type="protein sequence ID" value="KAE8390362.1"/>
    <property type="molecule type" value="Genomic_DNA"/>
</dbReference>
<protein>
    <recommendedName>
        <fullName evidence="3">Integral membrane protein</fullName>
    </recommendedName>
</protein>